<dbReference type="Proteomes" id="UP000798662">
    <property type="component" value="Chromosome 3"/>
</dbReference>
<organism evidence="1 2">
    <name type="scientific">Pyropia yezoensis</name>
    <name type="common">Susabi-nori</name>
    <name type="synonym">Porphyra yezoensis</name>
    <dbReference type="NCBI Taxonomy" id="2788"/>
    <lineage>
        <taxon>Eukaryota</taxon>
        <taxon>Rhodophyta</taxon>
        <taxon>Bangiophyceae</taxon>
        <taxon>Bangiales</taxon>
        <taxon>Bangiaceae</taxon>
        <taxon>Pyropia</taxon>
    </lineage>
</organism>
<name>A0ACC3CCF0_PYRYE</name>
<reference evidence="1" key="1">
    <citation type="submission" date="2019-11" db="EMBL/GenBank/DDBJ databases">
        <title>Nori genome reveals adaptations in red seaweeds to the harsh intertidal environment.</title>
        <authorList>
            <person name="Wang D."/>
            <person name="Mao Y."/>
        </authorList>
    </citation>
    <scope>NUCLEOTIDE SEQUENCE</scope>
    <source>
        <tissue evidence="1">Gametophyte</tissue>
    </source>
</reference>
<protein>
    <submittedName>
        <fullName evidence="1">Uncharacterized protein</fullName>
    </submittedName>
</protein>
<dbReference type="EMBL" id="CM020620">
    <property type="protein sequence ID" value="KAK1867839.1"/>
    <property type="molecule type" value="Genomic_DNA"/>
</dbReference>
<keyword evidence="2" id="KW-1185">Reference proteome</keyword>
<gene>
    <name evidence="1" type="ORF">I4F81_010337</name>
</gene>
<proteinExistence type="predicted"/>
<comment type="caution">
    <text evidence="1">The sequence shown here is derived from an EMBL/GenBank/DDBJ whole genome shotgun (WGS) entry which is preliminary data.</text>
</comment>
<evidence type="ECO:0000313" key="1">
    <source>
        <dbReference type="EMBL" id="KAK1867839.1"/>
    </source>
</evidence>
<accession>A0ACC3CCF0</accession>
<sequence length="597" mass="61243">MEVTASNLPAILSDLSADLSCCSFAAFDLEFTGLPPVTPLPGDTPQSRYTACGSSWLRPDEEAAARLALTAHAAKTRDAVSLRSLRPPETAFLATTATLIRHWLGDTARKSQRLELDASPSAFRRKLVYDLLEREFPTLEPRVSADKSKLTLTVMCAEQQVAYAASRASRDGGGVDKALGEAVGFRRVVDLIASKRVLLVGHNCWLDLIKCVSAFVAAPPPSLPAFKALVRSGLTPHLVDTKHLASIVSRSAATPRGLRAALAASGTGLEEAARALATAAAELDGGKGAKEGVDGEAGVRRVTLESTTFAPGFRRYEIPAGSEAASQYHDAAYDAFETGRLFLNLAAATTGMGGSRLDGRIRELSAPRLGGPPPSISLPEARSGVAADGASADDDAAFDGDAEGLLPSLVNRVPLPRCGGYEYVDFGDASGADEVNGWEDRTDVLHLSGVFPPADTAGAWWVVETYGVYLSRVRAADAAALGGDSAAGGGGGLPAKRPREASRPAAEGAEGVPASAGDTDSGPPAKRAKLDDVADGPSLPSADEGKGAGGVVGRAVATSVAPPVALVAAVAAAAPEPEEEDLGVVVALTASPDAAGV</sequence>
<evidence type="ECO:0000313" key="2">
    <source>
        <dbReference type="Proteomes" id="UP000798662"/>
    </source>
</evidence>